<dbReference type="Proteomes" id="UP000566995">
    <property type="component" value="Unassembled WGS sequence"/>
</dbReference>
<dbReference type="RefSeq" id="WP_184595869.1">
    <property type="nucleotide sequence ID" value="NZ_JACHLI010000032.1"/>
</dbReference>
<accession>A0A7W7P3E2</accession>
<proteinExistence type="predicted"/>
<evidence type="ECO:0000313" key="2">
    <source>
        <dbReference type="Proteomes" id="UP000566995"/>
    </source>
</evidence>
<sequence>MKAFTKSDLLALAPPLTANDALALAISVLEQRQLQQYDSLQRAWRPGNATGEQIFDVGVDELSKCLAAVKALRVEVDQRVGVSASMVFSRVIMELNTRQRRFIPGNRSPKTRVETFVSVELTNCVALIEGLRQKARRLEELSLTRPTRRNAA</sequence>
<dbReference type="EMBL" id="JACHLI010000032">
    <property type="protein sequence ID" value="MBB4866903.1"/>
    <property type="molecule type" value="Genomic_DNA"/>
</dbReference>
<organism evidence="1 2">
    <name type="scientific">Pseudomonas nitroreducens</name>
    <dbReference type="NCBI Taxonomy" id="46680"/>
    <lineage>
        <taxon>Bacteria</taxon>
        <taxon>Pseudomonadati</taxon>
        <taxon>Pseudomonadota</taxon>
        <taxon>Gammaproteobacteria</taxon>
        <taxon>Pseudomonadales</taxon>
        <taxon>Pseudomonadaceae</taxon>
        <taxon>Pseudomonas</taxon>
    </lineage>
</organism>
<comment type="caution">
    <text evidence="1">The sequence shown here is derived from an EMBL/GenBank/DDBJ whole genome shotgun (WGS) entry which is preliminary data.</text>
</comment>
<evidence type="ECO:0000313" key="1">
    <source>
        <dbReference type="EMBL" id="MBB4866903.1"/>
    </source>
</evidence>
<reference evidence="1 2" key="1">
    <citation type="submission" date="2020-08" db="EMBL/GenBank/DDBJ databases">
        <title>Functional genomics of gut bacteria from endangered species of beetles.</title>
        <authorList>
            <person name="Carlos-Shanley C."/>
        </authorList>
    </citation>
    <scope>NUCLEOTIDE SEQUENCE [LARGE SCALE GENOMIC DNA]</scope>
    <source>
        <strain evidence="1 2">S00179</strain>
    </source>
</reference>
<gene>
    <name evidence="1" type="ORF">HNP46_005810</name>
</gene>
<protein>
    <submittedName>
        <fullName evidence="1">Uncharacterized protein</fullName>
    </submittedName>
</protein>
<dbReference type="AlphaFoldDB" id="A0A7W7P3E2"/>
<name>A0A7W7P3E2_PSENT</name>